<keyword evidence="3" id="KW-1185">Reference proteome</keyword>
<name>A0ABQ4CAV8_9ACTN</name>
<gene>
    <name evidence="2" type="ORF">Air01nite_60120</name>
</gene>
<evidence type="ECO:0000256" key="1">
    <source>
        <dbReference type="SAM" id="MobiDB-lite"/>
    </source>
</evidence>
<sequence>MRVELAQLSRREGGEDEQRADDFDDVEKMHGVVRTVFARPGTERYSSGVRRGSATASDHSRFRAPGMVGFLTAWVVDLNRTSTLKMTLCRCC</sequence>
<dbReference type="Proteomes" id="UP000624325">
    <property type="component" value="Unassembled WGS sequence"/>
</dbReference>
<dbReference type="EMBL" id="BONC01000056">
    <property type="protein sequence ID" value="GIF59917.1"/>
    <property type="molecule type" value="Genomic_DNA"/>
</dbReference>
<evidence type="ECO:0000313" key="3">
    <source>
        <dbReference type="Proteomes" id="UP000624325"/>
    </source>
</evidence>
<protein>
    <submittedName>
        <fullName evidence="2">Uncharacterized protein</fullName>
    </submittedName>
</protein>
<comment type="caution">
    <text evidence="2">The sequence shown here is derived from an EMBL/GenBank/DDBJ whole genome shotgun (WGS) entry which is preliminary data.</text>
</comment>
<reference evidence="2 3" key="1">
    <citation type="submission" date="2021-01" db="EMBL/GenBank/DDBJ databases">
        <title>Whole genome shotgun sequence of Asanoa iriomotensis NBRC 100142.</title>
        <authorList>
            <person name="Komaki H."/>
            <person name="Tamura T."/>
        </authorList>
    </citation>
    <scope>NUCLEOTIDE SEQUENCE [LARGE SCALE GENOMIC DNA]</scope>
    <source>
        <strain evidence="2 3">NBRC 100142</strain>
    </source>
</reference>
<proteinExistence type="predicted"/>
<feature type="region of interest" description="Disordered" evidence="1">
    <location>
        <begin position="1"/>
        <end position="24"/>
    </location>
</feature>
<organism evidence="2 3">
    <name type="scientific">Asanoa iriomotensis</name>
    <dbReference type="NCBI Taxonomy" id="234613"/>
    <lineage>
        <taxon>Bacteria</taxon>
        <taxon>Bacillati</taxon>
        <taxon>Actinomycetota</taxon>
        <taxon>Actinomycetes</taxon>
        <taxon>Micromonosporales</taxon>
        <taxon>Micromonosporaceae</taxon>
        <taxon>Asanoa</taxon>
    </lineage>
</organism>
<accession>A0ABQ4CAV8</accession>
<evidence type="ECO:0000313" key="2">
    <source>
        <dbReference type="EMBL" id="GIF59917.1"/>
    </source>
</evidence>